<dbReference type="EMBL" id="JACEFO010000113">
    <property type="protein sequence ID" value="KAF8780760.1"/>
    <property type="molecule type" value="Genomic_DNA"/>
</dbReference>
<evidence type="ECO:0000256" key="6">
    <source>
        <dbReference type="SAM" id="MobiDB-lite"/>
    </source>
</evidence>
<evidence type="ECO:0000256" key="3">
    <source>
        <dbReference type="ARBA" id="ARBA00022679"/>
    </source>
</evidence>
<organism evidence="7 8">
    <name type="scientific">Digitaria exilis</name>
    <dbReference type="NCBI Taxonomy" id="1010633"/>
    <lineage>
        <taxon>Eukaryota</taxon>
        <taxon>Viridiplantae</taxon>
        <taxon>Streptophyta</taxon>
        <taxon>Embryophyta</taxon>
        <taxon>Tracheophyta</taxon>
        <taxon>Spermatophyta</taxon>
        <taxon>Magnoliopsida</taxon>
        <taxon>Liliopsida</taxon>
        <taxon>Poales</taxon>
        <taxon>Poaceae</taxon>
        <taxon>PACMAD clade</taxon>
        <taxon>Panicoideae</taxon>
        <taxon>Panicodae</taxon>
        <taxon>Paniceae</taxon>
        <taxon>Anthephorinae</taxon>
        <taxon>Digitaria</taxon>
    </lineage>
</organism>
<keyword evidence="8" id="KW-1185">Reference proteome</keyword>
<evidence type="ECO:0000313" key="8">
    <source>
        <dbReference type="Proteomes" id="UP000636709"/>
    </source>
</evidence>
<protein>
    <recommendedName>
        <fullName evidence="9">Core-2/I-branching beta-1,6-N-acetylglucosaminyltransferase family protein</fullName>
    </recommendedName>
</protein>
<feature type="compositionally biased region" description="Polar residues" evidence="6">
    <location>
        <begin position="32"/>
        <end position="53"/>
    </location>
</feature>
<dbReference type="OrthoDB" id="627023at2759"/>
<name>A0A835KV11_9POAL</name>
<dbReference type="GO" id="GO:0016020">
    <property type="term" value="C:membrane"/>
    <property type="evidence" value="ECO:0007669"/>
    <property type="project" value="UniProtKB-SubCell"/>
</dbReference>
<keyword evidence="5" id="KW-0325">Glycoprotein</keyword>
<evidence type="ECO:0000313" key="7">
    <source>
        <dbReference type="EMBL" id="KAF8780760.1"/>
    </source>
</evidence>
<evidence type="ECO:0000256" key="1">
    <source>
        <dbReference type="ARBA" id="ARBA00004606"/>
    </source>
</evidence>
<accession>A0A835KV11</accession>
<feature type="compositionally biased region" description="Basic and acidic residues" evidence="6">
    <location>
        <begin position="96"/>
        <end position="105"/>
    </location>
</feature>
<feature type="region of interest" description="Disordered" evidence="6">
    <location>
        <begin position="85"/>
        <end position="109"/>
    </location>
</feature>
<dbReference type="GO" id="GO:0016757">
    <property type="term" value="F:glycosyltransferase activity"/>
    <property type="evidence" value="ECO:0007669"/>
    <property type="project" value="UniProtKB-KW"/>
</dbReference>
<dbReference type="InterPro" id="IPR044174">
    <property type="entry name" value="BC10-like"/>
</dbReference>
<evidence type="ECO:0000256" key="5">
    <source>
        <dbReference type="ARBA" id="ARBA00023180"/>
    </source>
</evidence>
<keyword evidence="2" id="KW-0328">Glycosyltransferase</keyword>
<evidence type="ECO:0000256" key="2">
    <source>
        <dbReference type="ARBA" id="ARBA00022676"/>
    </source>
</evidence>
<dbReference type="InterPro" id="IPR003406">
    <property type="entry name" value="Glyco_trans_14"/>
</dbReference>
<feature type="region of interest" description="Disordered" evidence="6">
    <location>
        <begin position="19"/>
        <end position="53"/>
    </location>
</feature>
<comment type="subcellular location">
    <subcellularLocation>
        <location evidence="1">Membrane</location>
        <topology evidence="1">Single-pass type II membrane protein</topology>
    </subcellularLocation>
</comment>
<evidence type="ECO:0000256" key="4">
    <source>
        <dbReference type="ARBA" id="ARBA00023136"/>
    </source>
</evidence>
<gene>
    <name evidence="7" type="ORF">HU200_001177</name>
</gene>
<keyword evidence="3" id="KW-0808">Transferase</keyword>
<dbReference type="Proteomes" id="UP000636709">
    <property type="component" value="Unassembled WGS sequence"/>
</dbReference>
<sequence>MVCIANQIGLESLESPKLAHPALTVPTGPRPSRNSPSPFHSPAPNSAASLARQQASFEQSVVANRISRRHQIPIPISQIIPVSRSVSSSPRMGRKRAGERGRAREVTAPSEAAADVSRYRVPKLLPPFHSTNAVSYAVATIPAAACAIATSTPAAYAIPTIASSYRIAAPTTPTSGGDALLPANSVMHNMTDEELFWWASMAPRVRNTPYHRVPKVAFLFLTRGNLPLWPLWETFFTGYDGMYSIYVHTDPSYTGSPPKESAERRLLANALLDLTNERFALLSESCIPLYNFTTVHTLLTGSSTSFVDSFVNHDSQVRYNPFFADHANISLAQWRKGFQFFEMDRALALEVISNDTYLPAFRDYCAAVPGCLMDEHYIPTLLSLVGWKHNANRTLTFADWRMGGDSDVTGALIREIRGGAAKTALTRGANGTCYLFARSWPDP</sequence>
<dbReference type="Pfam" id="PF02485">
    <property type="entry name" value="Branch"/>
    <property type="match status" value="2"/>
</dbReference>
<evidence type="ECO:0008006" key="9">
    <source>
        <dbReference type="Google" id="ProtNLM"/>
    </source>
</evidence>
<proteinExistence type="predicted"/>
<reference evidence="7" key="1">
    <citation type="submission" date="2020-07" db="EMBL/GenBank/DDBJ databases">
        <title>Genome sequence and genetic diversity analysis of an under-domesticated orphan crop, white fonio (Digitaria exilis).</title>
        <authorList>
            <person name="Bennetzen J.L."/>
            <person name="Chen S."/>
            <person name="Ma X."/>
            <person name="Wang X."/>
            <person name="Yssel A.E.J."/>
            <person name="Chaluvadi S.R."/>
            <person name="Johnson M."/>
            <person name="Gangashetty P."/>
            <person name="Hamidou F."/>
            <person name="Sanogo M.D."/>
            <person name="Zwaenepoel A."/>
            <person name="Wallace J."/>
            <person name="Van De Peer Y."/>
            <person name="Van Deynze A."/>
        </authorList>
    </citation>
    <scope>NUCLEOTIDE SEQUENCE</scope>
    <source>
        <tissue evidence="7">Leaves</tissue>
    </source>
</reference>
<dbReference type="PANTHER" id="PTHR31042:SF73">
    <property type="match status" value="1"/>
</dbReference>
<comment type="caution">
    <text evidence="7">The sequence shown here is derived from an EMBL/GenBank/DDBJ whole genome shotgun (WGS) entry which is preliminary data.</text>
</comment>
<dbReference type="AlphaFoldDB" id="A0A835KV11"/>
<dbReference type="PANTHER" id="PTHR31042">
    <property type="entry name" value="CORE-2/I-BRANCHING BETA-1,6-N-ACETYLGLUCOSAMINYLTRANSFERASE FAMILY PROTEIN-RELATED"/>
    <property type="match status" value="1"/>
</dbReference>
<keyword evidence="4" id="KW-0472">Membrane</keyword>